<evidence type="ECO:0000256" key="1">
    <source>
        <dbReference type="ARBA" id="ARBA00004162"/>
    </source>
</evidence>
<dbReference type="InterPro" id="IPR052027">
    <property type="entry name" value="PspC"/>
</dbReference>
<evidence type="ECO:0000256" key="7">
    <source>
        <dbReference type="SAM" id="Phobius"/>
    </source>
</evidence>
<keyword evidence="4 7" id="KW-1133">Transmembrane helix</keyword>
<keyword evidence="2" id="KW-1003">Cell membrane</keyword>
<dbReference type="Pfam" id="PF04024">
    <property type="entry name" value="PspC"/>
    <property type="match status" value="1"/>
</dbReference>
<comment type="subcellular location">
    <subcellularLocation>
        <location evidence="1">Cell membrane</location>
        <topology evidence="1">Single-pass membrane protein</topology>
    </subcellularLocation>
</comment>
<evidence type="ECO:0000256" key="6">
    <source>
        <dbReference type="SAM" id="MobiDB-lite"/>
    </source>
</evidence>
<proteinExistence type="predicted"/>
<gene>
    <name evidence="9" type="ORF">ENJ10_01965</name>
</gene>
<organism evidence="9">
    <name type="scientific">Caldithrix abyssi</name>
    <dbReference type="NCBI Taxonomy" id="187145"/>
    <lineage>
        <taxon>Bacteria</taxon>
        <taxon>Pseudomonadati</taxon>
        <taxon>Calditrichota</taxon>
        <taxon>Calditrichia</taxon>
        <taxon>Calditrichales</taxon>
        <taxon>Calditrichaceae</taxon>
        <taxon>Caldithrix</taxon>
    </lineage>
</organism>
<name>A0A7V1LK26_CALAY</name>
<evidence type="ECO:0000256" key="5">
    <source>
        <dbReference type="ARBA" id="ARBA00023136"/>
    </source>
</evidence>
<accession>A0A7V1LK26</accession>
<dbReference type="GO" id="GO:0005886">
    <property type="term" value="C:plasma membrane"/>
    <property type="evidence" value="ECO:0007669"/>
    <property type="project" value="UniProtKB-SubCell"/>
</dbReference>
<dbReference type="PANTHER" id="PTHR33885:SF3">
    <property type="entry name" value="PHAGE SHOCK PROTEIN C"/>
    <property type="match status" value="1"/>
</dbReference>
<feature type="region of interest" description="Disordered" evidence="6">
    <location>
        <begin position="1"/>
        <end position="23"/>
    </location>
</feature>
<feature type="transmembrane region" description="Helical" evidence="7">
    <location>
        <begin position="55"/>
        <end position="79"/>
    </location>
</feature>
<protein>
    <submittedName>
        <fullName evidence="9">PspC domain-containing protein</fullName>
    </submittedName>
</protein>
<keyword evidence="5 7" id="KW-0472">Membrane</keyword>
<comment type="caution">
    <text evidence="9">The sequence shown here is derived from an EMBL/GenBank/DDBJ whole genome shotgun (WGS) entry which is preliminary data.</text>
</comment>
<sequence length="95" mass="10412">MLLHTPKSSAKEDTGESKPGNNQKQFYRIDEGKMLAGVCTGIAAYFNIDVTLARMLWVFATFSSVGLGILAYIIAIIIFPTVSSVRRLRAGEEQS</sequence>
<dbReference type="Proteomes" id="UP000886005">
    <property type="component" value="Unassembled WGS sequence"/>
</dbReference>
<evidence type="ECO:0000256" key="3">
    <source>
        <dbReference type="ARBA" id="ARBA00022692"/>
    </source>
</evidence>
<evidence type="ECO:0000313" key="9">
    <source>
        <dbReference type="EMBL" id="HED09430.1"/>
    </source>
</evidence>
<evidence type="ECO:0000256" key="4">
    <source>
        <dbReference type="ARBA" id="ARBA00022989"/>
    </source>
</evidence>
<feature type="domain" description="Phage shock protein PspC N-terminal" evidence="8">
    <location>
        <begin position="24"/>
        <end position="81"/>
    </location>
</feature>
<dbReference type="InterPro" id="IPR007168">
    <property type="entry name" value="Phageshock_PspC_N"/>
</dbReference>
<evidence type="ECO:0000256" key="2">
    <source>
        <dbReference type="ARBA" id="ARBA00022475"/>
    </source>
</evidence>
<evidence type="ECO:0000259" key="8">
    <source>
        <dbReference type="Pfam" id="PF04024"/>
    </source>
</evidence>
<dbReference type="EMBL" id="DRLD01000055">
    <property type="protein sequence ID" value="HED09430.1"/>
    <property type="molecule type" value="Genomic_DNA"/>
</dbReference>
<dbReference type="PANTHER" id="PTHR33885">
    <property type="entry name" value="PHAGE SHOCK PROTEIN C"/>
    <property type="match status" value="1"/>
</dbReference>
<reference evidence="9" key="1">
    <citation type="journal article" date="2020" name="mSystems">
        <title>Genome- and Community-Level Interaction Insights into Carbon Utilization and Element Cycling Functions of Hydrothermarchaeota in Hydrothermal Sediment.</title>
        <authorList>
            <person name="Zhou Z."/>
            <person name="Liu Y."/>
            <person name="Xu W."/>
            <person name="Pan J."/>
            <person name="Luo Z.H."/>
            <person name="Li M."/>
        </authorList>
    </citation>
    <scope>NUCLEOTIDE SEQUENCE [LARGE SCALE GENOMIC DNA]</scope>
    <source>
        <strain evidence="9">HyVt-456</strain>
    </source>
</reference>
<keyword evidence="3 7" id="KW-0812">Transmembrane</keyword>
<dbReference type="AlphaFoldDB" id="A0A7V1LK26"/>